<feature type="region of interest" description="Disordered" evidence="5">
    <location>
        <begin position="1114"/>
        <end position="1164"/>
    </location>
</feature>
<dbReference type="PANTHER" id="PTHR24166">
    <property type="entry name" value="ROLLING PEBBLES, ISOFORM B"/>
    <property type="match status" value="1"/>
</dbReference>
<dbReference type="Proteomes" id="UP000186817">
    <property type="component" value="Unassembled WGS sequence"/>
</dbReference>
<dbReference type="Gene3D" id="1.10.238.10">
    <property type="entry name" value="EF-hand"/>
    <property type="match status" value="1"/>
</dbReference>
<keyword evidence="1" id="KW-0677">Repeat</keyword>
<protein>
    <submittedName>
        <fullName evidence="7">Ankyrin-2</fullName>
    </submittedName>
</protein>
<gene>
    <name evidence="7" type="primary">ANK2</name>
    <name evidence="7" type="ORF">AK812_SmicGene29603</name>
</gene>
<evidence type="ECO:0000256" key="4">
    <source>
        <dbReference type="PROSITE-ProRule" id="PRU00023"/>
    </source>
</evidence>
<comment type="caution">
    <text evidence="7">The sequence shown here is derived from an EMBL/GenBank/DDBJ whole genome shotgun (WGS) entry which is preliminary data.</text>
</comment>
<feature type="region of interest" description="Disordered" evidence="5">
    <location>
        <begin position="190"/>
        <end position="217"/>
    </location>
</feature>
<dbReference type="PANTHER" id="PTHR24166:SF48">
    <property type="entry name" value="PROTEIN VAPYRIN"/>
    <property type="match status" value="1"/>
</dbReference>
<evidence type="ECO:0000256" key="5">
    <source>
        <dbReference type="SAM" id="MobiDB-lite"/>
    </source>
</evidence>
<feature type="repeat" description="ANK" evidence="4">
    <location>
        <begin position="106"/>
        <end position="138"/>
    </location>
</feature>
<dbReference type="SUPFAM" id="SSF48403">
    <property type="entry name" value="Ankyrin repeat"/>
    <property type="match status" value="1"/>
</dbReference>
<keyword evidence="8" id="KW-1185">Reference proteome</keyword>
<dbReference type="PROSITE" id="PS50190">
    <property type="entry name" value="SEC7"/>
    <property type="match status" value="1"/>
</dbReference>
<dbReference type="PROSITE" id="PS50297">
    <property type="entry name" value="ANK_REP_REGION"/>
    <property type="match status" value="1"/>
</dbReference>
<dbReference type="InterPro" id="IPR011992">
    <property type="entry name" value="EF-hand-dom_pair"/>
</dbReference>
<feature type="compositionally biased region" description="Polar residues" evidence="5">
    <location>
        <begin position="192"/>
        <end position="207"/>
    </location>
</feature>
<evidence type="ECO:0000256" key="1">
    <source>
        <dbReference type="ARBA" id="ARBA00022737"/>
    </source>
</evidence>
<dbReference type="InterPro" id="IPR018247">
    <property type="entry name" value="EF_Hand_1_Ca_BS"/>
</dbReference>
<dbReference type="Gene3D" id="1.25.40.20">
    <property type="entry name" value="Ankyrin repeat-containing domain"/>
    <property type="match status" value="2"/>
</dbReference>
<dbReference type="PROSITE" id="PS00018">
    <property type="entry name" value="EF_HAND_1"/>
    <property type="match status" value="1"/>
</dbReference>
<evidence type="ECO:0000259" key="6">
    <source>
        <dbReference type="PROSITE" id="PS50190"/>
    </source>
</evidence>
<dbReference type="GO" id="GO:0032012">
    <property type="term" value="P:regulation of ARF protein signal transduction"/>
    <property type="evidence" value="ECO:0007669"/>
    <property type="project" value="InterPro"/>
</dbReference>
<evidence type="ECO:0000313" key="8">
    <source>
        <dbReference type="Proteomes" id="UP000186817"/>
    </source>
</evidence>
<dbReference type="InterPro" id="IPR002048">
    <property type="entry name" value="EF_hand_dom"/>
</dbReference>
<dbReference type="InterPro" id="IPR050889">
    <property type="entry name" value="Dendritic_Spine_Reg/Scaffold"/>
</dbReference>
<dbReference type="PROSITE" id="PS50088">
    <property type="entry name" value="ANK_REPEAT"/>
    <property type="match status" value="1"/>
</dbReference>
<feature type="domain" description="SEC7" evidence="6">
    <location>
        <begin position="732"/>
        <end position="1099"/>
    </location>
</feature>
<dbReference type="SMART" id="SM00248">
    <property type="entry name" value="ANK"/>
    <property type="match status" value="2"/>
</dbReference>
<dbReference type="InterPro" id="IPR002110">
    <property type="entry name" value="Ankyrin_rpt"/>
</dbReference>
<feature type="compositionally biased region" description="Polar residues" evidence="5">
    <location>
        <begin position="1191"/>
        <end position="1207"/>
    </location>
</feature>
<dbReference type="CDD" id="cd00051">
    <property type="entry name" value="EFh"/>
    <property type="match status" value="1"/>
</dbReference>
<dbReference type="InterPro" id="IPR000904">
    <property type="entry name" value="Sec7_dom"/>
</dbReference>
<evidence type="ECO:0000256" key="2">
    <source>
        <dbReference type="ARBA" id="ARBA00022837"/>
    </source>
</evidence>
<evidence type="ECO:0000313" key="7">
    <source>
        <dbReference type="EMBL" id="OLP88986.1"/>
    </source>
</evidence>
<dbReference type="Pfam" id="PF12796">
    <property type="entry name" value="Ank_2"/>
    <property type="match status" value="1"/>
</dbReference>
<feature type="region of interest" description="Disordered" evidence="5">
    <location>
        <begin position="1191"/>
        <end position="1212"/>
    </location>
</feature>
<dbReference type="InterPro" id="IPR036770">
    <property type="entry name" value="Ankyrin_rpt-contain_sf"/>
</dbReference>
<reference evidence="7 8" key="1">
    <citation type="submission" date="2016-02" db="EMBL/GenBank/DDBJ databases">
        <title>Genome analysis of coral dinoflagellate symbionts highlights evolutionary adaptations to a symbiotic lifestyle.</title>
        <authorList>
            <person name="Aranda M."/>
            <person name="Li Y."/>
            <person name="Liew Y.J."/>
            <person name="Baumgarten S."/>
            <person name="Simakov O."/>
            <person name="Wilson M."/>
            <person name="Piel J."/>
            <person name="Ashoor H."/>
            <person name="Bougouffa S."/>
            <person name="Bajic V.B."/>
            <person name="Ryu T."/>
            <person name="Ravasi T."/>
            <person name="Bayer T."/>
            <person name="Micklem G."/>
            <person name="Kim H."/>
            <person name="Bhak J."/>
            <person name="Lajeunesse T.C."/>
            <person name="Voolstra C.R."/>
        </authorList>
    </citation>
    <scope>NUCLEOTIDE SEQUENCE [LARGE SCALE GENOMIC DNA]</scope>
    <source>
        <strain evidence="7 8">CCMP2467</strain>
    </source>
</reference>
<keyword evidence="3 4" id="KW-0040">ANK repeat</keyword>
<name>A0A1Q9D1E9_SYMMI</name>
<dbReference type="SUPFAM" id="SSF47473">
    <property type="entry name" value="EF-hand"/>
    <property type="match status" value="1"/>
</dbReference>
<sequence length="1660" mass="182421">MGATQGLTAICQPCYNETCCDDDTLDEKSTTYTRPLTVHGADRNLLQFSASSCLVAVRWLVHRGASPDVHDANGTTALHVACRSGSLPVVCEVLKFTQLLEAVDIAGWTPLHIAGHMGRSEAVRFLLQARASPHRRNAAGLLRDAFRVGLEHIRVAPTQAQASQVPPEELRRREKVFLAGQWLDLLREAASAAQQQPRTQGRATTTQGDEEEEDLRRRAERAGALAHFGELSDVTAAEPHEEEVSWEELVEIYLDSFTLVCQTPAQISLDRATREVLQAAAEDGDWERGAGDAEKQKLLLKAWSQGRDSPSFSLNERWAQQRVPLRHLQEFCPKYTLLSFDQLCQRTKELKKASIKEVTTFRKSLMKLLVLLFNLKPSAGLAFAVACGLSESYGAAARALLHTEVIPGMNLRLVRCGASFEWMGQPTDLAPPPKSTPLGTMKAQAASAATEQREVKKSHSYHTEGGHSEAIERVEATGAGCGKAALKLSSETASTSGGSSSPKEFGSLQAALEVFRLIANQLALHHGPEIHEGQSACMMQPDAQPGVAIDLNNLATADDRCRLPDWVLDLTECTLTPIEQMFTCWSKLQAIPWATNTEISARAVFGAAAFGEPAVGGGFNRLLRRYSEYRHYYDLNFTPVQQTIINDVILPELPADFDELIEHTRNPGNFCEFQGVFSFDSAIVKNLAALTGDVNGRYERKGINDLRFTFLKHLKKQPELKILCYGVLRCIQLYKLTNDSRLAQGGSVRTGYDLKPIVFIASVVNNMNVMYDEAEWSRQFLAVLATRKPSLPHFMTKRGDVTAAEELQELLPSESHLKSLNREGADRSKIGNFLGQDFSLCLLVRFGVLDSLPLLCTGVISCLEMAFARIQLPEDMDRMERLLHAAALVWWRKHRALSPSMLPPETTPESEPTGSNRELVGHALLQYISSAQVLAQLMFSTVMLHCIMHGDGTGEPGGVDVAGGWDLFDVGLKWRRRLPRAVVFEVEAIMNGPMPLNSKTEQILQVLTEAVEFDNVAFKPLAVDALRAQFPRAALAFVHTDASLVFETPTHGPVMHKESRNAKEMSYEKWSAMNKGLEDINKDVPELVQRPIYDAVCKKFSPELCIVTTATYSPTPSRAGLMQSRLGSDSSEDELPPYGQERRTASAVSPSDDTTEGPEGERPSAFQPIAQAEGWVQLNCHLPIIGSTQVRPGSETLGSEQQVSSDAPANGEPAMEALRKAAAFAGSSVPPGPPENGWVWASLCSICLLFSSLPPGRTLQGSPDLAAPHAVVDVRLLHVIDVDRETCSLTVGTFSANPYRPRTEGTHDDGRAVGDIPVVLTRSLLLAPRRGRRGLAAVPGLEFSIAPYHDVPALGFQRSDKFCMLTLRYPAFQGIAEEERKAVYERHADKSGFLDKAQLQHALREIGLAWDDGSVQGILQRKDTDSSGTISRKEFPEVVKEAWGQIPDLKFTDGLYDLYAGHKGVTPLEGNRAVLLPGPKHVATCPPRMPDFSDFDLVISDSTLCVVEKEKAEQRKGGDCGRLVESLVSAPVHPAWGKGFYRGNFSRHLWDVMEGKLGKVMSAIAKYEERTRATERNVCNNPELHPENMKAWMSDYSAAPEMHVEGVARVAAENAPDAKDGLVVRLDPVDVTEGSTGFQFVPLRGLPCNKKPGFFSFLGF</sequence>
<dbReference type="GO" id="GO:0005085">
    <property type="term" value="F:guanyl-nucleotide exchange factor activity"/>
    <property type="evidence" value="ECO:0007669"/>
    <property type="project" value="InterPro"/>
</dbReference>
<dbReference type="GO" id="GO:0005509">
    <property type="term" value="F:calcium ion binding"/>
    <property type="evidence" value="ECO:0007669"/>
    <property type="project" value="InterPro"/>
</dbReference>
<dbReference type="OrthoDB" id="430364at2759"/>
<dbReference type="EMBL" id="LSRX01000784">
    <property type="protein sequence ID" value="OLP88986.1"/>
    <property type="molecule type" value="Genomic_DNA"/>
</dbReference>
<evidence type="ECO:0000256" key="3">
    <source>
        <dbReference type="ARBA" id="ARBA00023043"/>
    </source>
</evidence>
<proteinExistence type="predicted"/>
<accession>A0A1Q9D1E9</accession>
<organism evidence="7 8">
    <name type="scientific">Symbiodinium microadriaticum</name>
    <name type="common">Dinoflagellate</name>
    <name type="synonym">Zooxanthella microadriatica</name>
    <dbReference type="NCBI Taxonomy" id="2951"/>
    <lineage>
        <taxon>Eukaryota</taxon>
        <taxon>Sar</taxon>
        <taxon>Alveolata</taxon>
        <taxon>Dinophyceae</taxon>
        <taxon>Suessiales</taxon>
        <taxon>Symbiodiniaceae</taxon>
        <taxon>Symbiodinium</taxon>
    </lineage>
</organism>
<keyword evidence="2" id="KW-0106">Calcium</keyword>